<dbReference type="Pfam" id="PF00641">
    <property type="entry name" value="Zn_ribbon_RanBP"/>
    <property type="match status" value="2"/>
</dbReference>
<accession>A0A9D4ZS28</accession>
<comment type="caution">
    <text evidence="6">The sequence shown here is derived from an EMBL/GenBank/DDBJ whole genome shotgun (WGS) entry which is preliminary data.</text>
</comment>
<evidence type="ECO:0000313" key="7">
    <source>
        <dbReference type="Proteomes" id="UP001058974"/>
    </source>
</evidence>
<feature type="domain" description="RanBP2-type" evidence="5">
    <location>
        <begin position="220"/>
        <end position="246"/>
    </location>
</feature>
<dbReference type="AlphaFoldDB" id="A0A9D4ZS28"/>
<evidence type="ECO:0000259" key="5">
    <source>
        <dbReference type="SMART" id="SM00547"/>
    </source>
</evidence>
<evidence type="ECO:0000256" key="2">
    <source>
        <dbReference type="ARBA" id="ARBA00022771"/>
    </source>
</evidence>
<dbReference type="Proteomes" id="UP001058974">
    <property type="component" value="Chromosome 7"/>
</dbReference>
<organism evidence="6 7">
    <name type="scientific">Pisum sativum</name>
    <name type="common">Garden pea</name>
    <name type="synonym">Lathyrus oleraceus</name>
    <dbReference type="NCBI Taxonomy" id="3888"/>
    <lineage>
        <taxon>Eukaryota</taxon>
        <taxon>Viridiplantae</taxon>
        <taxon>Streptophyta</taxon>
        <taxon>Embryophyta</taxon>
        <taxon>Tracheophyta</taxon>
        <taxon>Spermatophyta</taxon>
        <taxon>Magnoliopsida</taxon>
        <taxon>eudicotyledons</taxon>
        <taxon>Gunneridae</taxon>
        <taxon>Pentapetalae</taxon>
        <taxon>rosids</taxon>
        <taxon>fabids</taxon>
        <taxon>Fabales</taxon>
        <taxon>Fabaceae</taxon>
        <taxon>Papilionoideae</taxon>
        <taxon>50 kb inversion clade</taxon>
        <taxon>NPAAA clade</taxon>
        <taxon>Hologalegina</taxon>
        <taxon>IRL clade</taxon>
        <taxon>Fabeae</taxon>
        <taxon>Lathyrus</taxon>
    </lineage>
</organism>
<dbReference type="GO" id="GO:0008270">
    <property type="term" value="F:zinc ion binding"/>
    <property type="evidence" value="ECO:0007669"/>
    <property type="project" value="UniProtKB-KW"/>
</dbReference>
<feature type="compositionally biased region" description="Pro residues" evidence="4">
    <location>
        <begin position="54"/>
        <end position="68"/>
    </location>
</feature>
<keyword evidence="3" id="KW-0862">Zinc</keyword>
<keyword evidence="7" id="KW-1185">Reference proteome</keyword>
<keyword evidence="2" id="KW-0863">Zinc-finger</keyword>
<evidence type="ECO:0000313" key="6">
    <source>
        <dbReference type="EMBL" id="KAI5383272.1"/>
    </source>
</evidence>
<feature type="region of interest" description="Disordered" evidence="4">
    <location>
        <begin position="53"/>
        <end position="75"/>
    </location>
</feature>
<evidence type="ECO:0000256" key="4">
    <source>
        <dbReference type="SAM" id="MobiDB-lite"/>
    </source>
</evidence>
<dbReference type="Gene3D" id="4.10.1060.10">
    <property type="entry name" value="Zinc finger, RanBP2-type"/>
    <property type="match status" value="2"/>
</dbReference>
<keyword evidence="1" id="KW-0479">Metal-binding</keyword>
<dbReference type="SMART" id="SM00547">
    <property type="entry name" value="ZnF_RBZ"/>
    <property type="match status" value="2"/>
</dbReference>
<reference evidence="6 7" key="1">
    <citation type="journal article" date="2022" name="Nat. Genet.">
        <title>Improved pea reference genome and pan-genome highlight genomic features and evolutionary characteristics.</title>
        <authorList>
            <person name="Yang T."/>
            <person name="Liu R."/>
            <person name="Luo Y."/>
            <person name="Hu S."/>
            <person name="Wang D."/>
            <person name="Wang C."/>
            <person name="Pandey M.K."/>
            <person name="Ge S."/>
            <person name="Xu Q."/>
            <person name="Li N."/>
            <person name="Li G."/>
            <person name="Huang Y."/>
            <person name="Saxena R.K."/>
            <person name="Ji Y."/>
            <person name="Li M."/>
            <person name="Yan X."/>
            <person name="He Y."/>
            <person name="Liu Y."/>
            <person name="Wang X."/>
            <person name="Xiang C."/>
            <person name="Varshney R.K."/>
            <person name="Ding H."/>
            <person name="Gao S."/>
            <person name="Zong X."/>
        </authorList>
    </citation>
    <scope>NUCLEOTIDE SEQUENCE [LARGE SCALE GENOMIC DNA]</scope>
    <source>
        <strain evidence="6 7">cv. Zhongwan 6</strain>
    </source>
</reference>
<dbReference type="Gramene" id="Psat07G0061300-T1">
    <property type="protein sequence ID" value="KAI5383272.1"/>
    <property type="gene ID" value="KIW84_070613"/>
</dbReference>
<gene>
    <name evidence="6" type="ORF">KIW84_070613</name>
</gene>
<evidence type="ECO:0000256" key="1">
    <source>
        <dbReference type="ARBA" id="ARBA00022723"/>
    </source>
</evidence>
<evidence type="ECO:0000256" key="3">
    <source>
        <dbReference type="ARBA" id="ARBA00022833"/>
    </source>
</evidence>
<feature type="compositionally biased region" description="Polar residues" evidence="4">
    <location>
        <begin position="182"/>
        <end position="191"/>
    </location>
</feature>
<feature type="compositionally biased region" description="Basic and acidic residues" evidence="4">
    <location>
        <begin position="194"/>
        <end position="206"/>
    </location>
</feature>
<feature type="region of interest" description="Disordered" evidence="4">
    <location>
        <begin position="174"/>
        <end position="207"/>
    </location>
</feature>
<sequence length="257" mass="27613">MAFLKNDNQTSFGSKRPRNNVIRKDGDWLCTTCGNLNFAFRIACNRKCCGAPKPSGPPTPKPSGPPTPKSSGSPTVKSFVAPIRILATETVSPYNGGVATPPPPPHGIPINFGSIPSFISYGSNGTMAPRSFGPKTSVQAGSSIPSGSFGAKPFIPSESFGGLTIKDSEIHNDSEFSKNSESHQSSKFRNNSKSHKDSEFSKDSGSHKLRIKGPKVILEGDWVCPQCENVNFAFRTKCNIKNCRVPKPESYVTPSFS</sequence>
<protein>
    <recommendedName>
        <fullName evidence="5">RanBP2-type domain-containing protein</fullName>
    </recommendedName>
</protein>
<dbReference type="PANTHER" id="PTHR12999:SF17">
    <property type="entry name" value="ZINC FINGER RAN-BINDING DOMAIN-CONTAINING PROTEIN 2"/>
    <property type="match status" value="1"/>
</dbReference>
<proteinExistence type="predicted"/>
<dbReference type="PANTHER" id="PTHR12999">
    <property type="entry name" value="ZINC FINGER RAN-BINDING DOMAIN-CONTAINING PROTEIN 2 ZRANB2-RELATED"/>
    <property type="match status" value="1"/>
</dbReference>
<dbReference type="InterPro" id="IPR036443">
    <property type="entry name" value="Znf_RanBP2_sf"/>
</dbReference>
<dbReference type="InterPro" id="IPR001876">
    <property type="entry name" value="Znf_RanBP2"/>
</dbReference>
<dbReference type="EMBL" id="JAMSHJ010000007">
    <property type="protein sequence ID" value="KAI5383272.1"/>
    <property type="molecule type" value="Genomic_DNA"/>
</dbReference>
<dbReference type="OrthoDB" id="1878647at2759"/>
<feature type="domain" description="RanBP2-type" evidence="5">
    <location>
        <begin position="26"/>
        <end position="52"/>
    </location>
</feature>
<dbReference type="SUPFAM" id="SSF90209">
    <property type="entry name" value="Ran binding protein zinc finger-like"/>
    <property type="match status" value="2"/>
</dbReference>
<name>A0A9D4ZS28_PEA</name>